<evidence type="ECO:0000313" key="4">
    <source>
        <dbReference type="EMBL" id="HIR92656.1"/>
    </source>
</evidence>
<sequence length="195" mass="21203">MKKKLTGLFGLMLASGILLTGCGSSPQTSSEGSSESSSTDSVTGQNTETPSGTEGNNIPPSETTELIVRFGDEGEAFTMVLEDNRTAQAIAGYVGTTEWRLPIYNYDESDVMQYYDIPSRYEIPDNSTAVALARAGDVFYSEPNRIVLYYQDADISEEYTKIGSFEATDDFIAAVENNPVLEGWGNKIVRISDGE</sequence>
<dbReference type="Pfam" id="PF18050">
    <property type="entry name" value="Cyclophil_like2"/>
    <property type="match status" value="1"/>
</dbReference>
<dbReference type="Proteomes" id="UP000886841">
    <property type="component" value="Unassembled WGS sequence"/>
</dbReference>
<feature type="compositionally biased region" description="Polar residues" evidence="1">
    <location>
        <begin position="42"/>
        <end position="61"/>
    </location>
</feature>
<dbReference type="InterPro" id="IPR041183">
    <property type="entry name" value="Cyclophilin-like"/>
</dbReference>
<reference evidence="4" key="2">
    <citation type="journal article" date="2021" name="PeerJ">
        <title>Extensive microbial diversity within the chicken gut microbiome revealed by metagenomics and culture.</title>
        <authorList>
            <person name="Gilroy R."/>
            <person name="Ravi A."/>
            <person name="Getino M."/>
            <person name="Pursley I."/>
            <person name="Horton D.L."/>
            <person name="Alikhan N.F."/>
            <person name="Baker D."/>
            <person name="Gharbi K."/>
            <person name="Hall N."/>
            <person name="Watson M."/>
            <person name="Adriaenssens E.M."/>
            <person name="Foster-Nyarko E."/>
            <person name="Jarju S."/>
            <person name="Secka A."/>
            <person name="Antonio M."/>
            <person name="Oren A."/>
            <person name="Chaudhuri R.R."/>
            <person name="La Ragione R."/>
            <person name="Hildebrand F."/>
            <person name="Pallen M.J."/>
        </authorList>
    </citation>
    <scope>NUCLEOTIDE SEQUENCE</scope>
    <source>
        <strain evidence="4">ChiSxjej1B13-7041</strain>
    </source>
</reference>
<evidence type="ECO:0000256" key="1">
    <source>
        <dbReference type="SAM" id="MobiDB-lite"/>
    </source>
</evidence>
<name>A0A9D1EIW3_9FIRM</name>
<feature type="signal peptide" evidence="2">
    <location>
        <begin position="1"/>
        <end position="20"/>
    </location>
</feature>
<evidence type="ECO:0000259" key="3">
    <source>
        <dbReference type="Pfam" id="PF18050"/>
    </source>
</evidence>
<reference evidence="4" key="1">
    <citation type="submission" date="2020-10" db="EMBL/GenBank/DDBJ databases">
        <authorList>
            <person name="Gilroy R."/>
        </authorList>
    </citation>
    <scope>NUCLEOTIDE SEQUENCE</scope>
    <source>
        <strain evidence="4">ChiSxjej1B13-7041</strain>
    </source>
</reference>
<evidence type="ECO:0000256" key="2">
    <source>
        <dbReference type="SAM" id="SignalP"/>
    </source>
</evidence>
<dbReference type="AlphaFoldDB" id="A0A9D1EIW3"/>
<dbReference type="EMBL" id="DVHU01000039">
    <property type="protein sequence ID" value="HIR92656.1"/>
    <property type="molecule type" value="Genomic_DNA"/>
</dbReference>
<proteinExistence type="predicted"/>
<accession>A0A9D1EIW3</accession>
<feature type="region of interest" description="Disordered" evidence="1">
    <location>
        <begin position="23"/>
        <end position="61"/>
    </location>
</feature>
<evidence type="ECO:0000313" key="5">
    <source>
        <dbReference type="Proteomes" id="UP000886841"/>
    </source>
</evidence>
<keyword evidence="2" id="KW-0732">Signal</keyword>
<feature type="chain" id="PRO_5039455153" description="Cyclophilin-like domain-containing protein" evidence="2">
    <location>
        <begin position="21"/>
        <end position="195"/>
    </location>
</feature>
<feature type="domain" description="Cyclophilin-like" evidence="3">
    <location>
        <begin position="74"/>
        <end position="177"/>
    </location>
</feature>
<comment type="caution">
    <text evidence="4">The sequence shown here is derived from an EMBL/GenBank/DDBJ whole genome shotgun (WGS) entry which is preliminary data.</text>
</comment>
<gene>
    <name evidence="4" type="ORF">IAB98_04455</name>
</gene>
<feature type="compositionally biased region" description="Low complexity" evidence="1">
    <location>
        <begin position="23"/>
        <end position="41"/>
    </location>
</feature>
<dbReference type="PROSITE" id="PS51257">
    <property type="entry name" value="PROKAR_LIPOPROTEIN"/>
    <property type="match status" value="1"/>
</dbReference>
<protein>
    <recommendedName>
        <fullName evidence="3">Cyclophilin-like domain-containing protein</fullName>
    </recommendedName>
</protein>
<organism evidence="4 5">
    <name type="scientific">Candidatus Egerieimonas intestinavium</name>
    <dbReference type="NCBI Taxonomy" id="2840777"/>
    <lineage>
        <taxon>Bacteria</taxon>
        <taxon>Bacillati</taxon>
        <taxon>Bacillota</taxon>
        <taxon>Clostridia</taxon>
        <taxon>Lachnospirales</taxon>
        <taxon>Lachnospiraceae</taxon>
        <taxon>Lachnospiraceae incertae sedis</taxon>
        <taxon>Candidatus Egerieimonas</taxon>
    </lineage>
</organism>